<dbReference type="Gene3D" id="3.40.1440.10">
    <property type="entry name" value="GIY-YIG endonuclease"/>
    <property type="match status" value="1"/>
</dbReference>
<sequence length="323" mass="39435">MFIYKITNKINGKMYIGLDSSNQEKSNRWYEHRRFVRKYLRENVMPSKYLYRAMIKYGTENFEYEIIDNSAETWDELIKLEIGYIKKFDTFKGPGYNMTPGGEGVILEEHWYTRLNEYERRLFKENLCKIATNRWADSTPQERAFHCLQISLAIQKKIKNMTDEEYEEFCRIQYEPLRCYKENLTDEEIKESTLYMQKMRKEWFEQLSEEEIQEYHKKKQDGLIAWWNNLSDFEKEERSQDIKQRVKKWWNEMDLTDLDKMKEKMSIKKRKSYIATSPLGEKIKVDYLEKWCKENNLNYRSMIIKARGERKSLINGWDCIFDV</sequence>
<feature type="domain" description="GIY-YIG" evidence="1">
    <location>
        <begin position="1"/>
        <end position="98"/>
    </location>
</feature>
<dbReference type="InterPro" id="IPR000305">
    <property type="entry name" value="GIY-YIG_endonuc"/>
</dbReference>
<dbReference type="CDD" id="cd10443">
    <property type="entry name" value="GIY-YIG_HE_Tlr8p_PBC-V_like"/>
    <property type="match status" value="1"/>
</dbReference>
<proteinExistence type="predicted"/>
<dbReference type="PROSITE" id="PS50164">
    <property type="entry name" value="GIY_YIG"/>
    <property type="match status" value="1"/>
</dbReference>
<dbReference type="SMART" id="SM00465">
    <property type="entry name" value="GIYc"/>
    <property type="match status" value="1"/>
</dbReference>
<protein>
    <recommendedName>
        <fullName evidence="1">GIY-YIG domain-containing protein</fullName>
    </recommendedName>
</protein>
<dbReference type="EMBL" id="LAZR01029722">
    <property type="protein sequence ID" value="KKL58724.1"/>
    <property type="molecule type" value="Genomic_DNA"/>
</dbReference>
<organism evidence="2">
    <name type="scientific">marine sediment metagenome</name>
    <dbReference type="NCBI Taxonomy" id="412755"/>
    <lineage>
        <taxon>unclassified sequences</taxon>
        <taxon>metagenomes</taxon>
        <taxon>ecological metagenomes</taxon>
    </lineage>
</organism>
<accession>A0A0F9DAM2</accession>
<dbReference type="SUPFAM" id="SSF82771">
    <property type="entry name" value="GIY-YIG endonuclease"/>
    <property type="match status" value="1"/>
</dbReference>
<dbReference type="InterPro" id="IPR035901">
    <property type="entry name" value="GIY-YIG_endonuc_sf"/>
</dbReference>
<comment type="caution">
    <text evidence="2">The sequence shown here is derived from an EMBL/GenBank/DDBJ whole genome shotgun (WGS) entry which is preliminary data.</text>
</comment>
<name>A0A0F9DAM2_9ZZZZ</name>
<evidence type="ECO:0000313" key="2">
    <source>
        <dbReference type="EMBL" id="KKL58724.1"/>
    </source>
</evidence>
<gene>
    <name evidence="2" type="ORF">LCGC14_2222490</name>
</gene>
<dbReference type="AlphaFoldDB" id="A0A0F9DAM2"/>
<reference evidence="2" key="1">
    <citation type="journal article" date="2015" name="Nature">
        <title>Complex archaea that bridge the gap between prokaryotes and eukaryotes.</title>
        <authorList>
            <person name="Spang A."/>
            <person name="Saw J.H."/>
            <person name="Jorgensen S.L."/>
            <person name="Zaremba-Niedzwiedzka K."/>
            <person name="Martijn J."/>
            <person name="Lind A.E."/>
            <person name="van Eijk R."/>
            <person name="Schleper C."/>
            <person name="Guy L."/>
            <person name="Ettema T.J."/>
        </authorList>
    </citation>
    <scope>NUCLEOTIDE SEQUENCE</scope>
</reference>
<evidence type="ECO:0000259" key="1">
    <source>
        <dbReference type="PROSITE" id="PS50164"/>
    </source>
</evidence>